<evidence type="ECO:0000256" key="1">
    <source>
        <dbReference type="ARBA" id="ARBA00004123"/>
    </source>
</evidence>
<dbReference type="GO" id="GO:0071339">
    <property type="term" value="C:MLL1 complex"/>
    <property type="evidence" value="ECO:0007669"/>
    <property type="project" value="TreeGrafter"/>
</dbReference>
<dbReference type="Gene3D" id="1.20.58.1880">
    <property type="match status" value="1"/>
</dbReference>
<organism evidence="2 3">
    <name type="scientific">Daphnia sinensis</name>
    <dbReference type="NCBI Taxonomy" id="1820382"/>
    <lineage>
        <taxon>Eukaryota</taxon>
        <taxon>Metazoa</taxon>
        <taxon>Ecdysozoa</taxon>
        <taxon>Arthropoda</taxon>
        <taxon>Crustacea</taxon>
        <taxon>Branchiopoda</taxon>
        <taxon>Diplostraca</taxon>
        <taxon>Cladocera</taxon>
        <taxon>Anomopoda</taxon>
        <taxon>Daphniidae</taxon>
        <taxon>Daphnia</taxon>
        <taxon>Daphnia similis group</taxon>
    </lineage>
</organism>
<name>A0AAD5KHT3_9CRUS</name>
<dbReference type="InterPro" id="IPR009057">
    <property type="entry name" value="Homeodomain-like_sf"/>
</dbReference>
<dbReference type="SUPFAM" id="SSF46689">
    <property type="entry name" value="Homeodomain-like"/>
    <property type="match status" value="1"/>
</dbReference>
<protein>
    <submittedName>
        <fullName evidence="2">Uncharacterized protein</fullName>
    </submittedName>
</protein>
<evidence type="ECO:0000313" key="2">
    <source>
        <dbReference type="EMBL" id="KAI9552574.1"/>
    </source>
</evidence>
<comment type="caution">
    <text evidence="2">The sequence shown here is derived from an EMBL/GenBank/DDBJ whole genome shotgun (WGS) entry which is preliminary data.</text>
</comment>
<proteinExistence type="predicted"/>
<dbReference type="InterPro" id="IPR001005">
    <property type="entry name" value="SANT/Myb"/>
</dbReference>
<dbReference type="PANTHER" id="PTHR21397">
    <property type="entry name" value="CHROMATIN COMPLEXES SUBUNIT BAP18-RELATED"/>
    <property type="match status" value="1"/>
</dbReference>
<dbReference type="Proteomes" id="UP000820818">
    <property type="component" value="Linkage Group LG9"/>
</dbReference>
<accession>A0AAD5KHT3</accession>
<gene>
    <name evidence="2" type="ORF">GHT06_020434</name>
</gene>
<dbReference type="EMBL" id="WJBH02000009">
    <property type="protein sequence ID" value="KAI9552574.1"/>
    <property type="molecule type" value="Genomic_DNA"/>
</dbReference>
<dbReference type="AlphaFoldDB" id="A0AAD5KHT3"/>
<evidence type="ECO:0000313" key="3">
    <source>
        <dbReference type="Proteomes" id="UP000820818"/>
    </source>
</evidence>
<keyword evidence="3" id="KW-1185">Reference proteome</keyword>
<sequence length="159" mass="17317">MNSANKVADIFGAAGLAFSTLGKLTMQLHSSENANAGSKWSEDEIEMLRNSIKRFGEDLEKLSEHIKDKTVTQIHGSLKKKCFETAGVSLPRVINQTTTQTNAHQNIASSPQQTVVVVQQPQMMNSKPTAEVTLNMLNASENEVDVEGLNFEGANEVVT</sequence>
<dbReference type="CDD" id="cd00167">
    <property type="entry name" value="SANT"/>
    <property type="match status" value="1"/>
</dbReference>
<dbReference type="GO" id="GO:0016589">
    <property type="term" value="C:NURF complex"/>
    <property type="evidence" value="ECO:0007669"/>
    <property type="project" value="TreeGrafter"/>
</dbReference>
<comment type="subcellular location">
    <subcellularLocation>
        <location evidence="1">Nucleus</location>
    </subcellularLocation>
</comment>
<reference evidence="2 3" key="1">
    <citation type="submission" date="2022-05" db="EMBL/GenBank/DDBJ databases">
        <title>A multi-omics perspective on studying reproductive biology in Daphnia sinensis.</title>
        <authorList>
            <person name="Jia J."/>
        </authorList>
    </citation>
    <scope>NUCLEOTIDE SEQUENCE [LARGE SCALE GENOMIC DNA]</scope>
    <source>
        <strain evidence="2 3">WSL</strain>
    </source>
</reference>
<dbReference type="PANTHER" id="PTHR21397:SF2">
    <property type="entry name" value="CHROMATIN COMPLEXES SUBUNIT BAP18"/>
    <property type="match status" value="1"/>
</dbReference>